<dbReference type="GO" id="GO:0045259">
    <property type="term" value="C:proton-transporting ATP synthase complex"/>
    <property type="evidence" value="ECO:0007669"/>
    <property type="project" value="InterPro"/>
</dbReference>
<dbReference type="OrthoDB" id="269124at2759"/>
<comment type="similarity">
    <text evidence="1">Belongs to the eukaryotic ATPase epsilon family.</text>
</comment>
<dbReference type="InterPro" id="IPR006721">
    <property type="entry name" value="ATP_synth_F1_esu_mt"/>
</dbReference>
<dbReference type="EMBL" id="LN890565">
    <property type="protein sequence ID" value="CUS21746.1"/>
    <property type="molecule type" value="Genomic_DNA"/>
</dbReference>
<dbReference type="GO" id="GO:0042776">
    <property type="term" value="P:proton motive force-driven mitochondrial ATP synthesis"/>
    <property type="evidence" value="ECO:0007669"/>
    <property type="project" value="TreeGrafter"/>
</dbReference>
<dbReference type="PANTHER" id="PTHR12448:SF0">
    <property type="entry name" value="ATP SYNTHASE SUBUNIT EPSILON, MITOCHONDRIAL"/>
    <property type="match status" value="1"/>
</dbReference>
<dbReference type="CDD" id="cd12153">
    <property type="entry name" value="F1-ATPase_epsilon"/>
    <property type="match status" value="1"/>
</dbReference>
<dbReference type="AlphaFoldDB" id="A0A0P1KS72"/>
<dbReference type="GO" id="GO:0046933">
    <property type="term" value="F:proton-transporting ATP synthase activity, rotational mechanism"/>
    <property type="evidence" value="ECO:0007669"/>
    <property type="project" value="InterPro"/>
</dbReference>
<dbReference type="PANTHER" id="PTHR12448">
    <property type="entry name" value="ATP SYNTHASE EPSILON CHAIN, MITOCHONDRIAL"/>
    <property type="match status" value="1"/>
</dbReference>
<dbReference type="Gene3D" id="1.10.1620.20">
    <property type="entry name" value="ATP synthase, F1 complex, epsilon subunit superfamily, mitochondrial"/>
    <property type="match status" value="1"/>
</dbReference>
<sequence>MSAWRKAGLTYNNYMAIAAQTVRSALKNEFQTAQVLGRSKTEARFIKYENGTPTAEAQPLKN</sequence>
<proteinExistence type="inferred from homology"/>
<name>A0A0P1KS72_9SACH</name>
<evidence type="ECO:0000256" key="1">
    <source>
        <dbReference type="ARBA" id="ARBA00009502"/>
    </source>
</evidence>
<accession>A0A0P1KS72</accession>
<evidence type="ECO:0000313" key="2">
    <source>
        <dbReference type="EMBL" id="CUS21746.1"/>
    </source>
</evidence>
<dbReference type="GO" id="GO:0005743">
    <property type="term" value="C:mitochondrial inner membrane"/>
    <property type="evidence" value="ECO:0007669"/>
    <property type="project" value="InterPro"/>
</dbReference>
<protein>
    <submittedName>
        <fullName evidence="2">LAQU0S03e09802g1_1</fullName>
    </submittedName>
</protein>
<dbReference type="Pfam" id="PF04627">
    <property type="entry name" value="ATP-synt_Eps"/>
    <property type="match status" value="1"/>
</dbReference>
<gene>
    <name evidence="2" type="ORF">LAQU0_S03e09802g</name>
</gene>
<dbReference type="Proteomes" id="UP000236544">
    <property type="component" value="Unassembled WGS sequence"/>
</dbReference>
<organism evidence="2 3">
    <name type="scientific">Lachancea quebecensis</name>
    <dbReference type="NCBI Taxonomy" id="1654605"/>
    <lineage>
        <taxon>Eukaryota</taxon>
        <taxon>Fungi</taxon>
        <taxon>Dikarya</taxon>
        <taxon>Ascomycota</taxon>
        <taxon>Saccharomycotina</taxon>
        <taxon>Saccharomycetes</taxon>
        <taxon>Saccharomycetales</taxon>
        <taxon>Saccharomycetaceae</taxon>
        <taxon>Lachancea</taxon>
    </lineage>
</organism>
<keyword evidence="3" id="KW-1185">Reference proteome</keyword>
<dbReference type="SUPFAM" id="SSF48690">
    <property type="entry name" value="Epsilon subunit of mitochondrial F1F0-ATP synthase"/>
    <property type="match status" value="1"/>
</dbReference>
<reference evidence="3" key="1">
    <citation type="submission" date="2015-10" db="EMBL/GenBank/DDBJ databases">
        <authorList>
            <person name="Devillers H."/>
        </authorList>
    </citation>
    <scope>NUCLEOTIDE SEQUENCE [LARGE SCALE GENOMIC DNA]</scope>
</reference>
<dbReference type="InterPro" id="IPR036742">
    <property type="entry name" value="ATP_synth_F1_esu_sf_mt"/>
</dbReference>
<evidence type="ECO:0000313" key="3">
    <source>
        <dbReference type="Proteomes" id="UP000236544"/>
    </source>
</evidence>